<accession>A0A4C1TK33</accession>
<dbReference type="EMBL" id="BGZK01000067">
    <property type="protein sequence ID" value="GBP14929.1"/>
    <property type="molecule type" value="Genomic_DNA"/>
</dbReference>
<gene>
    <name evidence="2" type="ORF">EVAR_75501_1</name>
</gene>
<evidence type="ECO:0000313" key="3">
    <source>
        <dbReference type="Proteomes" id="UP000299102"/>
    </source>
</evidence>
<name>A0A4C1TK33_EUMVA</name>
<sequence length="113" mass="13149">MKIECGIKIKKLRVRPESKKRSSTEIRIKRERNQNWNLRKSRPGSESKVRSRPESRVRQIGIENRDIVSSKKKEQMLTSQRALRGEQKGDPFYCYVNAFGAGSSNRAKRLVIC</sequence>
<organism evidence="2 3">
    <name type="scientific">Eumeta variegata</name>
    <name type="common">Bagworm moth</name>
    <name type="synonym">Eumeta japonica</name>
    <dbReference type="NCBI Taxonomy" id="151549"/>
    <lineage>
        <taxon>Eukaryota</taxon>
        <taxon>Metazoa</taxon>
        <taxon>Ecdysozoa</taxon>
        <taxon>Arthropoda</taxon>
        <taxon>Hexapoda</taxon>
        <taxon>Insecta</taxon>
        <taxon>Pterygota</taxon>
        <taxon>Neoptera</taxon>
        <taxon>Endopterygota</taxon>
        <taxon>Lepidoptera</taxon>
        <taxon>Glossata</taxon>
        <taxon>Ditrysia</taxon>
        <taxon>Tineoidea</taxon>
        <taxon>Psychidae</taxon>
        <taxon>Oiketicinae</taxon>
        <taxon>Eumeta</taxon>
    </lineage>
</organism>
<feature type="region of interest" description="Disordered" evidence="1">
    <location>
        <begin position="14"/>
        <end position="56"/>
    </location>
</feature>
<evidence type="ECO:0000313" key="2">
    <source>
        <dbReference type="EMBL" id="GBP14929.1"/>
    </source>
</evidence>
<keyword evidence="3" id="KW-1185">Reference proteome</keyword>
<proteinExistence type="predicted"/>
<protein>
    <submittedName>
        <fullName evidence="2">Uncharacterized protein</fullName>
    </submittedName>
</protein>
<feature type="compositionally biased region" description="Basic and acidic residues" evidence="1">
    <location>
        <begin position="14"/>
        <end position="33"/>
    </location>
</feature>
<reference evidence="2 3" key="1">
    <citation type="journal article" date="2019" name="Commun. Biol.">
        <title>The bagworm genome reveals a unique fibroin gene that provides high tensile strength.</title>
        <authorList>
            <person name="Kono N."/>
            <person name="Nakamura H."/>
            <person name="Ohtoshi R."/>
            <person name="Tomita M."/>
            <person name="Numata K."/>
            <person name="Arakawa K."/>
        </authorList>
    </citation>
    <scope>NUCLEOTIDE SEQUENCE [LARGE SCALE GENOMIC DNA]</scope>
</reference>
<dbReference type="Proteomes" id="UP000299102">
    <property type="component" value="Unassembled WGS sequence"/>
</dbReference>
<dbReference type="AlphaFoldDB" id="A0A4C1TK33"/>
<evidence type="ECO:0000256" key="1">
    <source>
        <dbReference type="SAM" id="MobiDB-lite"/>
    </source>
</evidence>
<comment type="caution">
    <text evidence="2">The sequence shown here is derived from an EMBL/GenBank/DDBJ whole genome shotgun (WGS) entry which is preliminary data.</text>
</comment>
<feature type="compositionally biased region" description="Basic and acidic residues" evidence="1">
    <location>
        <begin position="43"/>
        <end position="56"/>
    </location>
</feature>